<dbReference type="STRING" id="439292.Bsel_0060"/>
<dbReference type="RefSeq" id="WP_013171041.1">
    <property type="nucleotide sequence ID" value="NC_014219.1"/>
</dbReference>
<evidence type="ECO:0000313" key="4">
    <source>
        <dbReference type="Proteomes" id="UP000000271"/>
    </source>
</evidence>
<dbReference type="AlphaFoldDB" id="D6XV53"/>
<keyword evidence="1" id="KW-0175">Coiled coil</keyword>
<dbReference type="KEGG" id="bse:Bsel_0060"/>
<dbReference type="eggNOG" id="COG2919">
    <property type="taxonomic scope" value="Bacteria"/>
</dbReference>
<dbReference type="EMBL" id="CP001791">
    <property type="protein sequence ID" value="ADH97611.1"/>
    <property type="molecule type" value="Genomic_DNA"/>
</dbReference>
<evidence type="ECO:0000256" key="1">
    <source>
        <dbReference type="SAM" id="Coils"/>
    </source>
</evidence>
<dbReference type="Proteomes" id="UP000000271">
    <property type="component" value="Chromosome"/>
</dbReference>
<dbReference type="InterPro" id="IPR007060">
    <property type="entry name" value="FtsL/DivIC"/>
</dbReference>
<reference evidence="3" key="1">
    <citation type="submission" date="2009-10" db="EMBL/GenBank/DDBJ databases">
        <title>Complete sequence of Bacillus selenitireducens MLS10.</title>
        <authorList>
            <consortium name="US DOE Joint Genome Institute"/>
            <person name="Lucas S."/>
            <person name="Copeland A."/>
            <person name="Lapidus A."/>
            <person name="Glavina del Rio T."/>
            <person name="Dalin E."/>
            <person name="Tice H."/>
            <person name="Bruce D."/>
            <person name="Goodwin L."/>
            <person name="Pitluck S."/>
            <person name="Sims D."/>
            <person name="Brettin T."/>
            <person name="Detter J.C."/>
            <person name="Han C."/>
            <person name="Larimer F."/>
            <person name="Land M."/>
            <person name="Hauser L."/>
            <person name="Kyrpides N."/>
            <person name="Ovchinnikova G."/>
            <person name="Stolz J."/>
        </authorList>
    </citation>
    <scope>NUCLEOTIDE SEQUENCE [LARGE SCALE GENOMIC DNA]</scope>
    <source>
        <strain evidence="3">MLS10</strain>
    </source>
</reference>
<feature type="transmembrane region" description="Helical" evidence="2">
    <location>
        <begin position="38"/>
        <end position="57"/>
    </location>
</feature>
<sequence length="128" mass="15015">MAADGKERLKQLTEEVERKHRMYEEALRKKRRGLMRRLSVFGVVMLLMTGVSVFTIIHQNSQVTEQEELISSLKEEQDVLQEEERRLGREIESLHDPAYIAEIARRDFFLTKPGEILFQVPREGQSDD</sequence>
<dbReference type="GO" id="GO:0051301">
    <property type="term" value="P:cell division"/>
    <property type="evidence" value="ECO:0007669"/>
    <property type="project" value="InterPro"/>
</dbReference>
<organism evidence="3 4">
    <name type="scientific">Bacillus selenitireducens (strain ATCC 700615 / DSM 15326 / MLS10)</name>
    <dbReference type="NCBI Taxonomy" id="439292"/>
    <lineage>
        <taxon>Bacteria</taxon>
        <taxon>Bacillati</taxon>
        <taxon>Bacillota</taxon>
        <taxon>Bacilli</taxon>
        <taxon>Bacillales</taxon>
        <taxon>Bacillaceae</taxon>
        <taxon>Salisediminibacterium</taxon>
    </lineage>
</organism>
<gene>
    <name evidence="3" type="ordered locus">Bsel_0060</name>
</gene>
<keyword evidence="2" id="KW-0472">Membrane</keyword>
<dbReference type="PANTHER" id="PTHR40027">
    <property type="entry name" value="CELL DIVISION PROTEIN DIVIC"/>
    <property type="match status" value="1"/>
</dbReference>
<dbReference type="InterPro" id="IPR039076">
    <property type="entry name" value="DivIC"/>
</dbReference>
<keyword evidence="4" id="KW-1185">Reference proteome</keyword>
<dbReference type="HOGENOM" id="CLU_134863_2_1_9"/>
<name>D6XV53_BACIE</name>
<dbReference type="PANTHER" id="PTHR40027:SF1">
    <property type="entry name" value="CELL DIVISION PROTEIN DIVIC"/>
    <property type="match status" value="1"/>
</dbReference>
<keyword evidence="2" id="KW-0812">Transmembrane</keyword>
<accession>D6XV53</accession>
<evidence type="ECO:0000256" key="2">
    <source>
        <dbReference type="SAM" id="Phobius"/>
    </source>
</evidence>
<feature type="coiled-coil region" evidence="1">
    <location>
        <begin position="2"/>
        <end position="29"/>
    </location>
</feature>
<dbReference type="Pfam" id="PF04977">
    <property type="entry name" value="DivIC"/>
    <property type="match status" value="1"/>
</dbReference>
<feature type="coiled-coil region" evidence="1">
    <location>
        <begin position="63"/>
        <end position="93"/>
    </location>
</feature>
<keyword evidence="2" id="KW-1133">Transmembrane helix</keyword>
<proteinExistence type="predicted"/>
<protein>
    <submittedName>
        <fullName evidence="3">Septum formation initiator</fullName>
    </submittedName>
</protein>
<evidence type="ECO:0000313" key="3">
    <source>
        <dbReference type="EMBL" id="ADH97611.1"/>
    </source>
</evidence>
<dbReference type="OrthoDB" id="2991180at2"/>